<sequence length="221" mass="24825">MVGAKIVAVFATLPWLWGLFQVVVFGNWCSITYLIPYLLIIEKGKKKTTQRGTNVSLHDSTILGRRDACVSTDDVVYVKNINVHITELNNDGSRNIVWDTNPFLDMLENLDAHGDVLATNPFLMEDARQLYSSGNPFLDINDTATVLNTGDGNPALLSTNPFIQDCPSNQIVDISIFFPNGFGDVFTDIPYSPTDSDIYCKEWIEQHRKCFIKTVRSFSIH</sequence>
<organism evidence="2 3">
    <name type="scientific">Araneus ventricosus</name>
    <name type="common">Orbweaver spider</name>
    <name type="synonym">Epeira ventricosa</name>
    <dbReference type="NCBI Taxonomy" id="182803"/>
    <lineage>
        <taxon>Eukaryota</taxon>
        <taxon>Metazoa</taxon>
        <taxon>Ecdysozoa</taxon>
        <taxon>Arthropoda</taxon>
        <taxon>Chelicerata</taxon>
        <taxon>Arachnida</taxon>
        <taxon>Araneae</taxon>
        <taxon>Araneomorphae</taxon>
        <taxon>Entelegynae</taxon>
        <taxon>Araneoidea</taxon>
        <taxon>Araneidae</taxon>
        <taxon>Araneus</taxon>
    </lineage>
</organism>
<proteinExistence type="predicted"/>
<keyword evidence="1" id="KW-0812">Transmembrane</keyword>
<dbReference type="Proteomes" id="UP000499080">
    <property type="component" value="Unassembled WGS sequence"/>
</dbReference>
<dbReference type="AlphaFoldDB" id="A0A4Y2FWT7"/>
<dbReference type="EMBL" id="BGPR01001056">
    <property type="protein sequence ID" value="GBM44134.1"/>
    <property type="molecule type" value="Genomic_DNA"/>
</dbReference>
<gene>
    <name evidence="2" type="ORF">AVEN_93774_1</name>
</gene>
<evidence type="ECO:0000313" key="3">
    <source>
        <dbReference type="Proteomes" id="UP000499080"/>
    </source>
</evidence>
<name>A0A4Y2FWT7_ARAVE</name>
<keyword evidence="1" id="KW-1133">Transmembrane helix</keyword>
<evidence type="ECO:0000313" key="2">
    <source>
        <dbReference type="EMBL" id="GBM44134.1"/>
    </source>
</evidence>
<comment type="caution">
    <text evidence="2">The sequence shown here is derived from an EMBL/GenBank/DDBJ whole genome shotgun (WGS) entry which is preliminary data.</text>
</comment>
<evidence type="ECO:0000256" key="1">
    <source>
        <dbReference type="SAM" id="Phobius"/>
    </source>
</evidence>
<accession>A0A4Y2FWT7</accession>
<dbReference type="OrthoDB" id="6473127at2759"/>
<keyword evidence="3" id="KW-1185">Reference proteome</keyword>
<keyword evidence="1" id="KW-0472">Membrane</keyword>
<protein>
    <submittedName>
        <fullName evidence="2">Uncharacterized protein</fullName>
    </submittedName>
</protein>
<reference evidence="2 3" key="1">
    <citation type="journal article" date="2019" name="Sci. Rep.">
        <title>Orb-weaving spider Araneus ventricosus genome elucidates the spidroin gene catalogue.</title>
        <authorList>
            <person name="Kono N."/>
            <person name="Nakamura H."/>
            <person name="Ohtoshi R."/>
            <person name="Moran D.A.P."/>
            <person name="Shinohara A."/>
            <person name="Yoshida Y."/>
            <person name="Fujiwara M."/>
            <person name="Mori M."/>
            <person name="Tomita M."/>
            <person name="Arakawa K."/>
        </authorList>
    </citation>
    <scope>NUCLEOTIDE SEQUENCE [LARGE SCALE GENOMIC DNA]</scope>
</reference>
<feature type="transmembrane region" description="Helical" evidence="1">
    <location>
        <begin position="15"/>
        <end position="41"/>
    </location>
</feature>